<organism evidence="2 3">
    <name type="scientific">Rubrivirga litoralis</name>
    <dbReference type="NCBI Taxonomy" id="3075598"/>
    <lineage>
        <taxon>Bacteria</taxon>
        <taxon>Pseudomonadati</taxon>
        <taxon>Rhodothermota</taxon>
        <taxon>Rhodothermia</taxon>
        <taxon>Rhodothermales</taxon>
        <taxon>Rubricoccaceae</taxon>
        <taxon>Rubrivirga</taxon>
    </lineage>
</organism>
<dbReference type="EMBL" id="JAVRHT010000043">
    <property type="protein sequence ID" value="MDT0632926.1"/>
    <property type="molecule type" value="Genomic_DNA"/>
</dbReference>
<proteinExistence type="predicted"/>
<dbReference type="CDD" id="cd00093">
    <property type="entry name" value="HTH_XRE"/>
    <property type="match status" value="1"/>
</dbReference>
<evidence type="ECO:0000313" key="2">
    <source>
        <dbReference type="EMBL" id="MDT0632926.1"/>
    </source>
</evidence>
<dbReference type="SUPFAM" id="SSF47413">
    <property type="entry name" value="lambda repressor-like DNA-binding domains"/>
    <property type="match status" value="1"/>
</dbReference>
<dbReference type="Pfam" id="PF01381">
    <property type="entry name" value="HTH_3"/>
    <property type="match status" value="1"/>
</dbReference>
<dbReference type="InterPro" id="IPR001387">
    <property type="entry name" value="Cro/C1-type_HTH"/>
</dbReference>
<keyword evidence="3" id="KW-1185">Reference proteome</keyword>
<dbReference type="Proteomes" id="UP001267426">
    <property type="component" value="Unassembled WGS sequence"/>
</dbReference>
<accession>A0ABU3BUG4</accession>
<gene>
    <name evidence="2" type="ORF">RM540_14305</name>
</gene>
<dbReference type="InterPro" id="IPR010982">
    <property type="entry name" value="Lambda_DNA-bd_dom_sf"/>
</dbReference>
<evidence type="ECO:0000313" key="3">
    <source>
        <dbReference type="Proteomes" id="UP001267426"/>
    </source>
</evidence>
<dbReference type="PROSITE" id="PS50943">
    <property type="entry name" value="HTH_CROC1"/>
    <property type="match status" value="1"/>
</dbReference>
<name>A0ABU3BUG4_9BACT</name>
<evidence type="ECO:0000259" key="1">
    <source>
        <dbReference type="PROSITE" id="PS50943"/>
    </source>
</evidence>
<protein>
    <submittedName>
        <fullName evidence="2">Helix-turn-helix transcriptional regulator</fullName>
    </submittedName>
</protein>
<dbReference type="SMART" id="SM00530">
    <property type="entry name" value="HTH_XRE"/>
    <property type="match status" value="1"/>
</dbReference>
<dbReference type="Gene3D" id="1.10.260.40">
    <property type="entry name" value="lambda repressor-like DNA-binding domains"/>
    <property type="match status" value="1"/>
</dbReference>
<reference evidence="2 3" key="1">
    <citation type="submission" date="2023-09" db="EMBL/GenBank/DDBJ databases">
        <authorList>
            <person name="Rey-Velasco X."/>
        </authorList>
    </citation>
    <scope>NUCLEOTIDE SEQUENCE [LARGE SCALE GENOMIC DNA]</scope>
    <source>
        <strain evidence="2 3">F394</strain>
    </source>
</reference>
<feature type="domain" description="HTH cro/C1-type" evidence="1">
    <location>
        <begin position="20"/>
        <end position="42"/>
    </location>
</feature>
<dbReference type="RefSeq" id="WP_311665311.1">
    <property type="nucleotide sequence ID" value="NZ_JAVRHT010000043.1"/>
</dbReference>
<sequence length="82" mass="8891">MTPSLVPESELHTRARAAWEASGLTQREVAAALGVSQPTLSQALNDPKRSLSDLRIRIIERYGDTRVSGPLYQLDPSSSSPS</sequence>
<comment type="caution">
    <text evidence="2">The sequence shown here is derived from an EMBL/GenBank/DDBJ whole genome shotgun (WGS) entry which is preliminary data.</text>
</comment>